<reference evidence="1 2" key="1">
    <citation type="submission" date="2019-02" db="EMBL/GenBank/DDBJ databases">
        <title>Deep-cultivation of Planctomycetes and their phenomic and genomic characterization uncovers novel biology.</title>
        <authorList>
            <person name="Wiegand S."/>
            <person name="Jogler M."/>
            <person name="Boedeker C."/>
            <person name="Pinto D."/>
            <person name="Vollmers J."/>
            <person name="Rivas-Marin E."/>
            <person name="Kohn T."/>
            <person name="Peeters S.H."/>
            <person name="Heuer A."/>
            <person name="Rast P."/>
            <person name="Oberbeckmann S."/>
            <person name="Bunk B."/>
            <person name="Jeske O."/>
            <person name="Meyerdierks A."/>
            <person name="Storesund J.E."/>
            <person name="Kallscheuer N."/>
            <person name="Luecker S."/>
            <person name="Lage O.M."/>
            <person name="Pohl T."/>
            <person name="Merkel B.J."/>
            <person name="Hornburger P."/>
            <person name="Mueller R.-W."/>
            <person name="Bruemmer F."/>
            <person name="Labrenz M."/>
            <person name="Spormann A.M."/>
            <person name="Op Den Camp H."/>
            <person name="Overmann J."/>
            <person name="Amann R."/>
            <person name="Jetten M.S.M."/>
            <person name="Mascher T."/>
            <person name="Medema M.H."/>
            <person name="Devos D.P."/>
            <person name="Kaster A.-K."/>
            <person name="Ovreas L."/>
            <person name="Rohde M."/>
            <person name="Galperin M.Y."/>
            <person name="Jogler C."/>
        </authorList>
    </citation>
    <scope>NUCLEOTIDE SEQUENCE [LARGE SCALE GENOMIC DNA]</scope>
    <source>
        <strain evidence="1 2">Q31b</strain>
    </source>
</reference>
<sequence>MKSGDPSPIEDLMLLIETKRHSPSDTLDVVSSAARWLKSALKGAEIDFQYSSCDVDYYGFSSFTITRIYEGQRVVLNLKIAEIRSSPYVFAEVHAGDQPSQLQFPFFGNIRSDDDRDLLLHYTADFILSTTPA</sequence>
<dbReference type="EMBL" id="SJPY01000008">
    <property type="protein sequence ID" value="TWU36558.1"/>
    <property type="molecule type" value="Genomic_DNA"/>
</dbReference>
<protein>
    <submittedName>
        <fullName evidence="1">Uncharacterized protein</fullName>
    </submittedName>
</protein>
<name>A0A5C6DIM2_9BACT</name>
<evidence type="ECO:0000313" key="1">
    <source>
        <dbReference type="EMBL" id="TWU36558.1"/>
    </source>
</evidence>
<evidence type="ECO:0000313" key="2">
    <source>
        <dbReference type="Proteomes" id="UP000315471"/>
    </source>
</evidence>
<comment type="caution">
    <text evidence="1">The sequence shown here is derived from an EMBL/GenBank/DDBJ whole genome shotgun (WGS) entry which is preliminary data.</text>
</comment>
<keyword evidence="2" id="KW-1185">Reference proteome</keyword>
<dbReference type="RefSeq" id="WP_146601983.1">
    <property type="nucleotide sequence ID" value="NZ_SJPY01000008.1"/>
</dbReference>
<accession>A0A5C6DIM2</accession>
<dbReference type="Proteomes" id="UP000315471">
    <property type="component" value="Unassembled WGS sequence"/>
</dbReference>
<dbReference type="AlphaFoldDB" id="A0A5C6DIM2"/>
<gene>
    <name evidence="1" type="ORF">Q31b_48390</name>
</gene>
<proteinExistence type="predicted"/>
<dbReference type="OrthoDB" id="3078330at2"/>
<organism evidence="1 2">
    <name type="scientific">Novipirellula aureliae</name>
    <dbReference type="NCBI Taxonomy" id="2527966"/>
    <lineage>
        <taxon>Bacteria</taxon>
        <taxon>Pseudomonadati</taxon>
        <taxon>Planctomycetota</taxon>
        <taxon>Planctomycetia</taxon>
        <taxon>Pirellulales</taxon>
        <taxon>Pirellulaceae</taxon>
        <taxon>Novipirellula</taxon>
    </lineage>
</organism>